<evidence type="ECO:0000313" key="10">
    <source>
        <dbReference type="EMBL" id="TFK38318.1"/>
    </source>
</evidence>
<evidence type="ECO:0000256" key="5">
    <source>
        <dbReference type="ARBA" id="ARBA00022741"/>
    </source>
</evidence>
<feature type="non-terminal residue" evidence="10">
    <location>
        <position position="1"/>
    </location>
</feature>
<dbReference type="PANTHER" id="PTHR24223">
    <property type="entry name" value="ATP-BINDING CASSETTE SUB-FAMILY C"/>
    <property type="match status" value="1"/>
</dbReference>
<keyword evidence="11" id="KW-1185">Reference proteome</keyword>
<keyword evidence="4" id="KW-0812">Transmembrane</keyword>
<evidence type="ECO:0000313" key="11">
    <source>
        <dbReference type="Proteomes" id="UP000308652"/>
    </source>
</evidence>
<dbReference type="InterPro" id="IPR027417">
    <property type="entry name" value="P-loop_NTPase"/>
</dbReference>
<name>A0A5C3M2G3_9AGAR</name>
<evidence type="ECO:0000259" key="9">
    <source>
        <dbReference type="PROSITE" id="PS50893"/>
    </source>
</evidence>
<dbReference type="Proteomes" id="UP000308652">
    <property type="component" value="Unassembled WGS sequence"/>
</dbReference>
<dbReference type="AlphaFoldDB" id="A0A5C3M2G3"/>
<evidence type="ECO:0000256" key="4">
    <source>
        <dbReference type="ARBA" id="ARBA00022692"/>
    </source>
</evidence>
<evidence type="ECO:0000256" key="8">
    <source>
        <dbReference type="ARBA" id="ARBA00023136"/>
    </source>
</evidence>
<keyword evidence="10" id="KW-0378">Hydrolase</keyword>
<proteinExistence type="inferred from homology"/>
<feature type="non-terminal residue" evidence="10">
    <location>
        <position position="198"/>
    </location>
</feature>
<keyword evidence="6" id="KW-0067">ATP-binding</keyword>
<reference evidence="10 11" key="1">
    <citation type="journal article" date="2019" name="Nat. Ecol. Evol.">
        <title>Megaphylogeny resolves global patterns of mushroom evolution.</title>
        <authorList>
            <person name="Varga T."/>
            <person name="Krizsan K."/>
            <person name="Foldi C."/>
            <person name="Dima B."/>
            <person name="Sanchez-Garcia M."/>
            <person name="Sanchez-Ramirez S."/>
            <person name="Szollosi G.J."/>
            <person name="Szarkandi J.G."/>
            <person name="Papp V."/>
            <person name="Albert L."/>
            <person name="Andreopoulos W."/>
            <person name="Angelini C."/>
            <person name="Antonin V."/>
            <person name="Barry K.W."/>
            <person name="Bougher N.L."/>
            <person name="Buchanan P."/>
            <person name="Buyck B."/>
            <person name="Bense V."/>
            <person name="Catcheside P."/>
            <person name="Chovatia M."/>
            <person name="Cooper J."/>
            <person name="Damon W."/>
            <person name="Desjardin D."/>
            <person name="Finy P."/>
            <person name="Geml J."/>
            <person name="Haridas S."/>
            <person name="Hughes K."/>
            <person name="Justo A."/>
            <person name="Karasinski D."/>
            <person name="Kautmanova I."/>
            <person name="Kiss B."/>
            <person name="Kocsube S."/>
            <person name="Kotiranta H."/>
            <person name="LaButti K.M."/>
            <person name="Lechner B.E."/>
            <person name="Liimatainen K."/>
            <person name="Lipzen A."/>
            <person name="Lukacs Z."/>
            <person name="Mihaltcheva S."/>
            <person name="Morgado L.N."/>
            <person name="Niskanen T."/>
            <person name="Noordeloos M.E."/>
            <person name="Ohm R.A."/>
            <person name="Ortiz-Santana B."/>
            <person name="Ovrebo C."/>
            <person name="Racz N."/>
            <person name="Riley R."/>
            <person name="Savchenko A."/>
            <person name="Shiryaev A."/>
            <person name="Soop K."/>
            <person name="Spirin V."/>
            <person name="Szebenyi C."/>
            <person name="Tomsovsky M."/>
            <person name="Tulloss R.E."/>
            <person name="Uehling J."/>
            <person name="Grigoriev I.V."/>
            <person name="Vagvolgyi C."/>
            <person name="Papp T."/>
            <person name="Martin F.M."/>
            <person name="Miettinen O."/>
            <person name="Hibbett D.S."/>
            <person name="Nagy L.G."/>
        </authorList>
    </citation>
    <scope>NUCLEOTIDE SEQUENCE [LARGE SCALE GENOMIC DNA]</scope>
    <source>
        <strain evidence="10 11">CBS 166.37</strain>
    </source>
</reference>
<sequence length="198" mass="21948">FQLHNINTHINHGALVEIVGGVGCGKSSLLQGLIGEMQKVSGSVVFGGCVAYCAQSAWIKNTSLRENIVFGQPFDEKRYWEVIDQACLLPDLELLPDGDMTEIGEKGINLSGGQKQRINVARALYYNADVVILDDPLSAVDAHVGNALFRHPLWGYLHSQGKMVVIVTHALHVLRHCDYIYTLHDGRMMEHGTYEHLL</sequence>
<dbReference type="PROSITE" id="PS00211">
    <property type="entry name" value="ABC_TRANSPORTER_1"/>
    <property type="match status" value="1"/>
</dbReference>
<evidence type="ECO:0000256" key="3">
    <source>
        <dbReference type="ARBA" id="ARBA00022448"/>
    </source>
</evidence>
<keyword evidence="3" id="KW-0813">Transport</keyword>
<gene>
    <name evidence="10" type="ORF">BDQ12DRAFT_586852</name>
</gene>
<dbReference type="InterPro" id="IPR050173">
    <property type="entry name" value="ABC_transporter_C-like"/>
</dbReference>
<evidence type="ECO:0000256" key="6">
    <source>
        <dbReference type="ARBA" id="ARBA00022840"/>
    </source>
</evidence>
<dbReference type="SUPFAM" id="SSF52540">
    <property type="entry name" value="P-loop containing nucleoside triphosphate hydrolases"/>
    <property type="match status" value="1"/>
</dbReference>
<dbReference type="PROSITE" id="PS50893">
    <property type="entry name" value="ABC_TRANSPORTER_2"/>
    <property type="match status" value="1"/>
</dbReference>
<evidence type="ECO:0000256" key="1">
    <source>
        <dbReference type="ARBA" id="ARBA00004141"/>
    </source>
</evidence>
<comment type="subcellular location">
    <subcellularLocation>
        <location evidence="1">Membrane</location>
        <topology evidence="1">Multi-pass membrane protein</topology>
    </subcellularLocation>
</comment>
<accession>A0A5C3M2G3</accession>
<dbReference type="InterPro" id="IPR017871">
    <property type="entry name" value="ABC_transporter-like_CS"/>
</dbReference>
<dbReference type="InterPro" id="IPR003439">
    <property type="entry name" value="ABC_transporter-like_ATP-bd"/>
</dbReference>
<dbReference type="GO" id="GO:0005524">
    <property type="term" value="F:ATP binding"/>
    <property type="evidence" value="ECO:0007669"/>
    <property type="project" value="UniProtKB-KW"/>
</dbReference>
<dbReference type="FunFam" id="3.40.50.300:FF:000997">
    <property type="entry name" value="Multidrug resistance-associated protein 1"/>
    <property type="match status" value="1"/>
</dbReference>
<evidence type="ECO:0000256" key="2">
    <source>
        <dbReference type="ARBA" id="ARBA00009726"/>
    </source>
</evidence>
<keyword evidence="7" id="KW-1133">Transmembrane helix</keyword>
<dbReference type="CDD" id="cd03250">
    <property type="entry name" value="ABCC_MRP_domain1"/>
    <property type="match status" value="1"/>
</dbReference>
<protein>
    <submittedName>
        <fullName evidence="10">P-loop containing nucleoside triphosphate hydrolase protein</fullName>
    </submittedName>
</protein>
<dbReference type="EMBL" id="ML213603">
    <property type="protein sequence ID" value="TFK38318.1"/>
    <property type="molecule type" value="Genomic_DNA"/>
</dbReference>
<dbReference type="Pfam" id="PF00005">
    <property type="entry name" value="ABC_tran"/>
    <property type="match status" value="1"/>
</dbReference>
<keyword evidence="5" id="KW-0547">Nucleotide-binding</keyword>
<feature type="domain" description="ABC transporter" evidence="9">
    <location>
        <begin position="1"/>
        <end position="198"/>
    </location>
</feature>
<dbReference type="PANTHER" id="PTHR24223:SF456">
    <property type="entry name" value="MULTIDRUG RESISTANCE-ASSOCIATED PROTEIN LETHAL(2)03659"/>
    <property type="match status" value="1"/>
</dbReference>
<dbReference type="GO" id="GO:0016020">
    <property type="term" value="C:membrane"/>
    <property type="evidence" value="ECO:0007669"/>
    <property type="project" value="UniProtKB-SubCell"/>
</dbReference>
<keyword evidence="8" id="KW-0472">Membrane</keyword>
<dbReference type="OrthoDB" id="6500128at2759"/>
<evidence type="ECO:0000256" key="7">
    <source>
        <dbReference type="ARBA" id="ARBA00022989"/>
    </source>
</evidence>
<dbReference type="STRING" id="68775.A0A5C3M2G3"/>
<organism evidence="10 11">
    <name type="scientific">Crucibulum laeve</name>
    <dbReference type="NCBI Taxonomy" id="68775"/>
    <lineage>
        <taxon>Eukaryota</taxon>
        <taxon>Fungi</taxon>
        <taxon>Dikarya</taxon>
        <taxon>Basidiomycota</taxon>
        <taxon>Agaricomycotina</taxon>
        <taxon>Agaricomycetes</taxon>
        <taxon>Agaricomycetidae</taxon>
        <taxon>Agaricales</taxon>
        <taxon>Agaricineae</taxon>
        <taxon>Nidulariaceae</taxon>
        <taxon>Crucibulum</taxon>
    </lineage>
</organism>
<dbReference type="Gene3D" id="3.40.50.300">
    <property type="entry name" value="P-loop containing nucleotide triphosphate hydrolases"/>
    <property type="match status" value="1"/>
</dbReference>
<dbReference type="GO" id="GO:0042626">
    <property type="term" value="F:ATPase-coupled transmembrane transporter activity"/>
    <property type="evidence" value="ECO:0007669"/>
    <property type="project" value="TreeGrafter"/>
</dbReference>
<dbReference type="InterPro" id="IPR003593">
    <property type="entry name" value="AAA+_ATPase"/>
</dbReference>
<dbReference type="SMART" id="SM00382">
    <property type="entry name" value="AAA"/>
    <property type="match status" value="1"/>
</dbReference>
<comment type="similarity">
    <text evidence="2">Belongs to the ABC transporter superfamily. ABCC family. Conjugate transporter (TC 3.A.1.208) subfamily.</text>
</comment>
<dbReference type="GO" id="GO:0016887">
    <property type="term" value="F:ATP hydrolysis activity"/>
    <property type="evidence" value="ECO:0007669"/>
    <property type="project" value="InterPro"/>
</dbReference>